<keyword evidence="4 10" id="KW-1133">Transmembrane helix</keyword>
<feature type="transmembrane region" description="Helical" evidence="10">
    <location>
        <begin position="242"/>
        <end position="263"/>
    </location>
</feature>
<dbReference type="AlphaFoldDB" id="A0A3P8VSW8"/>
<keyword evidence="7 9" id="KW-0675">Receptor</keyword>
<evidence type="ECO:0000256" key="4">
    <source>
        <dbReference type="ARBA" id="ARBA00022989"/>
    </source>
</evidence>
<organism evidence="12 13">
    <name type="scientific">Cynoglossus semilaevis</name>
    <name type="common">Tongue sole</name>
    <dbReference type="NCBI Taxonomy" id="244447"/>
    <lineage>
        <taxon>Eukaryota</taxon>
        <taxon>Metazoa</taxon>
        <taxon>Chordata</taxon>
        <taxon>Craniata</taxon>
        <taxon>Vertebrata</taxon>
        <taxon>Euteleostomi</taxon>
        <taxon>Actinopterygii</taxon>
        <taxon>Neopterygii</taxon>
        <taxon>Teleostei</taxon>
        <taxon>Neoteleostei</taxon>
        <taxon>Acanthomorphata</taxon>
        <taxon>Carangaria</taxon>
        <taxon>Pleuronectiformes</taxon>
        <taxon>Pleuronectoidei</taxon>
        <taxon>Cynoglossidae</taxon>
        <taxon>Cynoglossinae</taxon>
        <taxon>Cynoglossus</taxon>
    </lineage>
</organism>
<dbReference type="PROSITE" id="PS50262">
    <property type="entry name" value="G_PROTEIN_RECEP_F1_2"/>
    <property type="match status" value="1"/>
</dbReference>
<dbReference type="GO" id="GO:0001594">
    <property type="term" value="F:trace-amine receptor activity"/>
    <property type="evidence" value="ECO:0007669"/>
    <property type="project" value="TreeGrafter"/>
</dbReference>
<keyword evidence="3 9" id="KW-0812">Transmembrane</keyword>
<dbReference type="PROSITE" id="PS00237">
    <property type="entry name" value="G_PROTEIN_RECEP_F1_1"/>
    <property type="match status" value="1"/>
</dbReference>
<feature type="transmembrane region" description="Helical" evidence="10">
    <location>
        <begin position="139"/>
        <end position="166"/>
    </location>
</feature>
<evidence type="ECO:0000259" key="11">
    <source>
        <dbReference type="PROSITE" id="PS50262"/>
    </source>
</evidence>
<evidence type="ECO:0000313" key="13">
    <source>
        <dbReference type="Proteomes" id="UP000265120"/>
    </source>
</evidence>
<dbReference type="SMART" id="SM01381">
    <property type="entry name" value="7TM_GPCR_Srsx"/>
    <property type="match status" value="1"/>
</dbReference>
<dbReference type="Gene3D" id="1.20.1070.10">
    <property type="entry name" value="Rhodopsin 7-helix transmembrane proteins"/>
    <property type="match status" value="1"/>
</dbReference>
<evidence type="ECO:0000313" key="12">
    <source>
        <dbReference type="Ensembl" id="ENSCSEP00000018303.1"/>
    </source>
</evidence>
<keyword evidence="5 9" id="KW-0297">G-protein coupled receptor</keyword>
<reference evidence="12" key="2">
    <citation type="submission" date="2025-09" db="UniProtKB">
        <authorList>
            <consortium name="Ensembl"/>
        </authorList>
    </citation>
    <scope>IDENTIFICATION</scope>
</reference>
<feature type="transmembrane region" description="Helical" evidence="10">
    <location>
        <begin position="186"/>
        <end position="208"/>
    </location>
</feature>
<evidence type="ECO:0000256" key="8">
    <source>
        <dbReference type="ARBA" id="ARBA00023224"/>
    </source>
</evidence>
<dbReference type="OMA" id="FSITIFM"/>
<dbReference type="Pfam" id="PF00001">
    <property type="entry name" value="7tm_1"/>
    <property type="match status" value="1"/>
</dbReference>
<dbReference type="PRINTS" id="PR00237">
    <property type="entry name" value="GPCRRHODOPSN"/>
</dbReference>
<dbReference type="GeneTree" id="ENSGT00950000182934"/>
<accession>A0A3P8VSW8</accession>
<keyword evidence="13" id="KW-1185">Reference proteome</keyword>
<dbReference type="Ensembl" id="ENSCSET00000018529.1">
    <property type="protein sequence ID" value="ENSCSEP00000018303.1"/>
    <property type="gene ID" value="ENSCSEG00000011756.1"/>
</dbReference>
<dbReference type="InterPro" id="IPR050569">
    <property type="entry name" value="TAAR"/>
</dbReference>
<dbReference type="InterPro" id="IPR017452">
    <property type="entry name" value="GPCR_Rhodpsn_7TM"/>
</dbReference>
<protein>
    <submittedName>
        <fullName evidence="12">Trace amine associated receptor 1</fullName>
    </submittedName>
</protein>
<feature type="transmembrane region" description="Helical" evidence="10">
    <location>
        <begin position="28"/>
        <end position="55"/>
    </location>
</feature>
<evidence type="ECO:0000256" key="5">
    <source>
        <dbReference type="ARBA" id="ARBA00023040"/>
    </source>
</evidence>
<reference evidence="12" key="1">
    <citation type="submission" date="2025-08" db="UniProtKB">
        <authorList>
            <consortium name="Ensembl"/>
        </authorList>
    </citation>
    <scope>IDENTIFICATION</scope>
</reference>
<keyword evidence="2" id="KW-1003">Cell membrane</keyword>
<comment type="subcellular location">
    <subcellularLocation>
        <location evidence="1">Cell membrane</location>
        <topology evidence="1">Multi-pass membrane protein</topology>
    </subcellularLocation>
</comment>
<feature type="domain" description="G-protein coupled receptors family 1 profile" evidence="11">
    <location>
        <begin position="44"/>
        <end position="293"/>
    </location>
</feature>
<dbReference type="PANTHER" id="PTHR24249:SF415">
    <property type="entry name" value="TRACE AMINE-ASSOCIATED RECEPTOR 1"/>
    <property type="match status" value="1"/>
</dbReference>
<feature type="transmembrane region" description="Helical" evidence="10">
    <location>
        <begin position="108"/>
        <end position="127"/>
    </location>
</feature>
<dbReference type="InParanoid" id="A0A3P8VSW8"/>
<dbReference type="Proteomes" id="UP000265120">
    <property type="component" value="Unassembled WGS sequence"/>
</dbReference>
<evidence type="ECO:0000256" key="10">
    <source>
        <dbReference type="SAM" id="Phobius"/>
    </source>
</evidence>
<keyword evidence="6 10" id="KW-0472">Membrane</keyword>
<feature type="transmembrane region" description="Helical" evidence="10">
    <location>
        <begin position="67"/>
        <end position="88"/>
    </location>
</feature>
<comment type="similarity">
    <text evidence="9">Belongs to the G-protein coupled receptor 1 family.</text>
</comment>
<evidence type="ECO:0000256" key="3">
    <source>
        <dbReference type="ARBA" id="ARBA00022692"/>
    </source>
</evidence>
<proteinExistence type="inferred from homology"/>
<evidence type="ECO:0000256" key="6">
    <source>
        <dbReference type="ARBA" id="ARBA00023136"/>
    </source>
</evidence>
<sequence length="320" mass="35890">MDATALADQFLFNESSNESEIGSVTISYLFSIFASTLSFIITCGNLLVIFSIIYFKQLHSPTNFLMVSLAVADLFVGLFLLPFSITIFMSSNVSSQDFLCKLRNSLDIFLCSTSISSLCCIAVDRYYAVCQPLSYRSKINVRVVGIMILVSWSVAAFTGIVFTFRAPNKQEENERCALFQNKAQNTVVVGAVFCLFGIPSILMVAIYLKILVVAQRQARSIVNTSKSGANVNKMERKATKTLAIVMGVFLVSWTPFFLCVSFYPVSKYSIPLHVIQLSKWLGWSNSMYNPCVYAFFYKHFRLAFRIIITGNIFQANGRHD</sequence>
<evidence type="ECO:0000256" key="9">
    <source>
        <dbReference type="RuleBase" id="RU000688"/>
    </source>
</evidence>
<evidence type="ECO:0000256" key="7">
    <source>
        <dbReference type="ARBA" id="ARBA00023170"/>
    </source>
</evidence>
<name>A0A3P8VSW8_CYNSE</name>
<evidence type="ECO:0000256" key="1">
    <source>
        <dbReference type="ARBA" id="ARBA00004651"/>
    </source>
</evidence>
<dbReference type="PANTHER" id="PTHR24249">
    <property type="entry name" value="HISTAMINE RECEPTOR-RELATED G-PROTEIN COUPLED RECEPTOR"/>
    <property type="match status" value="1"/>
</dbReference>
<dbReference type="SUPFAM" id="SSF81321">
    <property type="entry name" value="Family A G protein-coupled receptor-like"/>
    <property type="match status" value="1"/>
</dbReference>
<keyword evidence="8 9" id="KW-0807">Transducer</keyword>
<dbReference type="GO" id="GO:0005886">
    <property type="term" value="C:plasma membrane"/>
    <property type="evidence" value="ECO:0007669"/>
    <property type="project" value="UniProtKB-SubCell"/>
</dbReference>
<dbReference type="InterPro" id="IPR000276">
    <property type="entry name" value="GPCR_Rhodpsn"/>
</dbReference>
<evidence type="ECO:0000256" key="2">
    <source>
        <dbReference type="ARBA" id="ARBA00022475"/>
    </source>
</evidence>